<dbReference type="PANTHER" id="PTHR12521:SF0">
    <property type="entry name" value="ADP-RIBOSE GLYCOHYDROLASE OARD1"/>
    <property type="match status" value="1"/>
</dbReference>
<reference evidence="3 4" key="1">
    <citation type="submission" date="2016-10" db="EMBL/GenBank/DDBJ databases">
        <authorList>
            <person name="de Groot N.N."/>
        </authorList>
    </citation>
    <scope>NUCLEOTIDE SEQUENCE [LARGE SCALE GENOMIC DNA]</scope>
    <source>
        <strain evidence="3 4">DSM 43067</strain>
    </source>
</reference>
<dbReference type="SUPFAM" id="SSF52949">
    <property type="entry name" value="Macro domain-like"/>
    <property type="match status" value="1"/>
</dbReference>
<proteinExistence type="predicted"/>
<accession>A0A1I5NTV0</accession>
<dbReference type="CDD" id="cd02901">
    <property type="entry name" value="Macro_Poa1p-like"/>
    <property type="match status" value="1"/>
</dbReference>
<protein>
    <submittedName>
        <fullName evidence="3">O-acetyl-ADP-ribose deacetylase (Regulator of RNase III), contains Macro domain</fullName>
    </submittedName>
</protein>
<evidence type="ECO:0000256" key="1">
    <source>
        <dbReference type="ARBA" id="ARBA00035885"/>
    </source>
</evidence>
<dbReference type="PANTHER" id="PTHR12521">
    <property type="entry name" value="PROTEIN C6ORF130"/>
    <property type="match status" value="1"/>
</dbReference>
<dbReference type="GO" id="GO:0140291">
    <property type="term" value="P:peptidyl-glutamate ADP-deribosylation"/>
    <property type="evidence" value="ECO:0007669"/>
    <property type="project" value="TreeGrafter"/>
</dbReference>
<dbReference type="Gene3D" id="3.40.220.10">
    <property type="entry name" value="Leucine Aminopeptidase, subunit E, domain 1"/>
    <property type="match status" value="1"/>
</dbReference>
<name>A0A1I5NTV0_9ACTN</name>
<dbReference type="InterPro" id="IPR043472">
    <property type="entry name" value="Macro_dom-like"/>
</dbReference>
<dbReference type="Proteomes" id="UP000183413">
    <property type="component" value="Unassembled WGS sequence"/>
</dbReference>
<dbReference type="InterPro" id="IPR002589">
    <property type="entry name" value="Macro_dom"/>
</dbReference>
<evidence type="ECO:0000313" key="4">
    <source>
        <dbReference type="Proteomes" id="UP000183413"/>
    </source>
</evidence>
<evidence type="ECO:0000313" key="3">
    <source>
        <dbReference type="EMBL" id="SFP25202.1"/>
    </source>
</evidence>
<comment type="catalytic activity">
    <reaction evidence="1">
        <text>an N-(ADP-alpha-D-ribosyl)-thymidine in DNA + H2O = a thymidine in DNA + ADP-D-ribose</text>
        <dbReference type="Rhea" id="RHEA:71655"/>
        <dbReference type="Rhea" id="RHEA-COMP:13556"/>
        <dbReference type="Rhea" id="RHEA-COMP:18051"/>
        <dbReference type="ChEBI" id="CHEBI:15377"/>
        <dbReference type="ChEBI" id="CHEBI:57967"/>
        <dbReference type="ChEBI" id="CHEBI:137386"/>
        <dbReference type="ChEBI" id="CHEBI:191199"/>
    </reaction>
    <physiologicalReaction direction="left-to-right" evidence="1">
        <dbReference type="Rhea" id="RHEA:71656"/>
    </physiologicalReaction>
</comment>
<evidence type="ECO:0000259" key="2">
    <source>
        <dbReference type="PROSITE" id="PS51154"/>
    </source>
</evidence>
<dbReference type="PROSITE" id="PS51154">
    <property type="entry name" value="MACRO"/>
    <property type="match status" value="1"/>
</dbReference>
<dbReference type="STRING" id="1993.SAMN04489713_112291"/>
<organism evidence="3 4">
    <name type="scientific">Actinomadura madurae</name>
    <dbReference type="NCBI Taxonomy" id="1993"/>
    <lineage>
        <taxon>Bacteria</taxon>
        <taxon>Bacillati</taxon>
        <taxon>Actinomycetota</taxon>
        <taxon>Actinomycetes</taxon>
        <taxon>Streptosporangiales</taxon>
        <taxon>Thermomonosporaceae</taxon>
        <taxon>Actinomadura</taxon>
    </lineage>
</organism>
<dbReference type="eggNOG" id="COG2110">
    <property type="taxonomic scope" value="Bacteria"/>
</dbReference>
<dbReference type="Pfam" id="PF01661">
    <property type="entry name" value="Macro"/>
    <property type="match status" value="1"/>
</dbReference>
<dbReference type="SMART" id="SM00506">
    <property type="entry name" value="A1pp"/>
    <property type="match status" value="1"/>
</dbReference>
<dbReference type="InParanoid" id="A0A1I5NTV0"/>
<gene>
    <name evidence="3" type="ORF">SAMN04489713_112291</name>
</gene>
<dbReference type="EMBL" id="FOVH01000012">
    <property type="protein sequence ID" value="SFP25202.1"/>
    <property type="molecule type" value="Genomic_DNA"/>
</dbReference>
<dbReference type="InterPro" id="IPR050892">
    <property type="entry name" value="ADP-ribose_metab_enzymes"/>
</dbReference>
<sequence>MIVERTGDLLRDDAQALVNPVNTAGVMGKGLALQFKRAYPDNFTAYAKACAEGRLHPGEILCVPVDDRWILNFPTKRHWRSKSRLEDIGTGLEALACLLDERHITSVAIPPLGCGHGGLAWTTVRPLITTTLAPLHVTVHLYPPNTKTPPPPSTR</sequence>
<feature type="domain" description="Macro" evidence="2">
    <location>
        <begin position="1"/>
        <end position="155"/>
    </location>
</feature>
<keyword evidence="4" id="KW-1185">Reference proteome</keyword>
<dbReference type="AlphaFoldDB" id="A0A1I5NTV0"/>